<dbReference type="GO" id="GO:0006094">
    <property type="term" value="P:gluconeogenesis"/>
    <property type="evidence" value="ECO:0007669"/>
    <property type="project" value="UniProtKB-UniRule"/>
</dbReference>
<dbReference type="PANTHER" id="PTHR11469:SF1">
    <property type="entry name" value="GLUCOSE-6-PHOSPHATE ISOMERASE"/>
    <property type="match status" value="1"/>
</dbReference>
<dbReference type="GO" id="GO:0005829">
    <property type="term" value="C:cytosol"/>
    <property type="evidence" value="ECO:0007669"/>
    <property type="project" value="TreeGrafter"/>
</dbReference>
<keyword evidence="6 8" id="KW-0413">Isomerase</keyword>
<reference evidence="10" key="1">
    <citation type="submission" date="2023-07" db="EMBL/GenBank/DDBJ databases">
        <title>Between Cages and Wild: Unraveling the Impact of Captivity on Animal Microbiomes and Antimicrobial Resistance.</title>
        <authorList>
            <person name="Schmartz G.P."/>
            <person name="Rehner J."/>
            <person name="Schuff M.J."/>
            <person name="Becker S.L."/>
            <person name="Kravczyk M."/>
            <person name="Gurevich A."/>
            <person name="Francke R."/>
            <person name="Mueller R."/>
            <person name="Keller V."/>
            <person name="Keller A."/>
        </authorList>
    </citation>
    <scope>NUCLEOTIDE SEQUENCE</scope>
    <source>
        <strain evidence="10">S39M_St_73</strain>
    </source>
</reference>
<dbReference type="EC" id="5.3.1.9" evidence="8"/>
<evidence type="ECO:0000256" key="6">
    <source>
        <dbReference type="ARBA" id="ARBA00023235"/>
    </source>
</evidence>
<comment type="pathway">
    <text evidence="1 8 9">Carbohydrate degradation; glycolysis; D-glyceraldehyde 3-phosphate and glycerone phosphate from D-glucose: step 2/4.</text>
</comment>
<dbReference type="PROSITE" id="PS51463">
    <property type="entry name" value="P_GLUCOSE_ISOMERASE_3"/>
    <property type="match status" value="1"/>
</dbReference>
<dbReference type="GO" id="GO:0004347">
    <property type="term" value="F:glucose-6-phosphate isomerase activity"/>
    <property type="evidence" value="ECO:0007669"/>
    <property type="project" value="UniProtKB-UniRule"/>
</dbReference>
<evidence type="ECO:0000256" key="1">
    <source>
        <dbReference type="ARBA" id="ARBA00004926"/>
    </source>
</evidence>
<dbReference type="SUPFAM" id="SSF53697">
    <property type="entry name" value="SIS domain"/>
    <property type="match status" value="1"/>
</dbReference>
<dbReference type="FunFam" id="3.40.50.10490:FF:000016">
    <property type="entry name" value="Glucose-6-phosphate isomerase"/>
    <property type="match status" value="1"/>
</dbReference>
<dbReference type="PROSITE" id="PS00174">
    <property type="entry name" value="P_GLUCOSE_ISOMERASE_2"/>
    <property type="match status" value="1"/>
</dbReference>
<organism evidence="10 11">
    <name type="scientific">Atopococcus tabaci</name>
    <dbReference type="NCBI Taxonomy" id="269774"/>
    <lineage>
        <taxon>Bacteria</taxon>
        <taxon>Bacillati</taxon>
        <taxon>Bacillota</taxon>
        <taxon>Bacilli</taxon>
        <taxon>Lactobacillales</taxon>
        <taxon>Carnobacteriaceae</taxon>
        <taxon>Atopococcus</taxon>
    </lineage>
</organism>
<dbReference type="CDD" id="cd05016">
    <property type="entry name" value="SIS_PGI_2"/>
    <property type="match status" value="1"/>
</dbReference>
<evidence type="ECO:0000256" key="9">
    <source>
        <dbReference type="RuleBase" id="RU000612"/>
    </source>
</evidence>
<comment type="similarity">
    <text evidence="2 8 9">Belongs to the GPI family.</text>
</comment>
<dbReference type="InterPro" id="IPR035482">
    <property type="entry name" value="SIS_PGI_2"/>
</dbReference>
<comment type="caution">
    <text evidence="8">Lacks conserved residue(s) required for the propagation of feature annotation.</text>
</comment>
<dbReference type="NCBIfam" id="NF010697">
    <property type="entry name" value="PRK14097.1"/>
    <property type="match status" value="1"/>
</dbReference>
<accession>A0AA43ZSD3</accession>
<feature type="active site" description="Proton donor" evidence="8">
    <location>
        <position position="287"/>
    </location>
</feature>
<dbReference type="GO" id="GO:0097367">
    <property type="term" value="F:carbohydrate derivative binding"/>
    <property type="evidence" value="ECO:0007669"/>
    <property type="project" value="InterPro"/>
</dbReference>
<dbReference type="AlphaFoldDB" id="A0AA43ZSD3"/>
<evidence type="ECO:0000256" key="8">
    <source>
        <dbReference type="HAMAP-Rule" id="MF_00473"/>
    </source>
</evidence>
<dbReference type="PANTHER" id="PTHR11469">
    <property type="entry name" value="GLUCOSE-6-PHOSPHATE ISOMERASE"/>
    <property type="match status" value="1"/>
</dbReference>
<evidence type="ECO:0000256" key="2">
    <source>
        <dbReference type="ARBA" id="ARBA00006604"/>
    </source>
</evidence>
<comment type="caution">
    <text evidence="10">The sequence shown here is derived from an EMBL/GenBank/DDBJ whole genome shotgun (WGS) entry which is preliminary data.</text>
</comment>
<comment type="pathway">
    <text evidence="8">Carbohydrate biosynthesis; gluconeogenesis.</text>
</comment>
<gene>
    <name evidence="8" type="primary">pgi</name>
    <name evidence="10" type="ORF">Q4F26_02160</name>
</gene>
<dbReference type="Gene3D" id="3.40.50.10490">
    <property type="entry name" value="Glucose-6-phosphate isomerase like protein, domain 1"/>
    <property type="match status" value="2"/>
</dbReference>
<comment type="catalytic activity">
    <reaction evidence="7 8 9">
        <text>alpha-D-glucose 6-phosphate = beta-D-fructose 6-phosphate</text>
        <dbReference type="Rhea" id="RHEA:11816"/>
        <dbReference type="ChEBI" id="CHEBI:57634"/>
        <dbReference type="ChEBI" id="CHEBI:58225"/>
        <dbReference type="EC" id="5.3.1.9"/>
    </reaction>
</comment>
<keyword evidence="3 8" id="KW-0312">Gluconeogenesis</keyword>
<dbReference type="EMBL" id="JAUNQW010000005">
    <property type="protein sequence ID" value="MDO5457127.1"/>
    <property type="molecule type" value="Genomic_DNA"/>
</dbReference>
<dbReference type="Pfam" id="PF00342">
    <property type="entry name" value="PGI"/>
    <property type="match status" value="1"/>
</dbReference>
<protein>
    <recommendedName>
        <fullName evidence="8">Glucose-6-phosphate isomerase</fullName>
        <shortName evidence="8">GPI</shortName>
        <ecNumber evidence="8">5.3.1.9</ecNumber>
    </recommendedName>
    <alternativeName>
        <fullName evidence="8">Phosphoglucose isomerase</fullName>
        <shortName evidence="8">PGI</shortName>
    </alternativeName>
    <alternativeName>
        <fullName evidence="8">Phosphohexose isomerase</fullName>
        <shortName evidence="8">PHI</shortName>
    </alternativeName>
</protein>
<comment type="function">
    <text evidence="8">Catalyzes the reversible isomerization of glucose-6-phosphate to fructose-6-phosphate.</text>
</comment>
<keyword evidence="5 8" id="KW-0324">Glycolysis</keyword>
<evidence type="ECO:0000313" key="10">
    <source>
        <dbReference type="EMBL" id="MDO5457127.1"/>
    </source>
</evidence>
<sequence>MEVSIDLTHVMGKFIKDQEYQMIKSQVEDASDMLRSRTGPGSEFLGWLDLPCDYDTEELEKIKEVSEKIRRQSDVLIVIGIGGSYLGAKAGIDFLDNTPLQSGSNQETEVLFAGTQLSSKHLQNILDYIEDKNYSLNVITKSGTTIEPSIAYHILKSKLIEKYGEEEAAQRIIVTTDAESGSLRQEANEKSYDSFVIPDNIGGRFSVLTAVGLLPLAVAGYDIEMIIKGASVYAYNSRAQGVKENPSLKYAMSRNILYRKGYHVEVLANFDPRLKSFAEWWKQLYGESEGKDGKGIFPASVNYTTDLHSLGQYVQDGKRFLFETMIQIKNPGLDLEISESDQPDEGLEYLEGKSLNEINDKAMMGTLYAHVDGGVPVIVIQIDEVSEYVLGQLFFFFELAVGVSGYINAVNPFDQPGVEAYKENMYALLEKPGYEEKTRELKEKN</sequence>
<dbReference type="PRINTS" id="PR00662">
    <property type="entry name" value="G6PISOMERASE"/>
</dbReference>
<keyword evidence="11" id="KW-1185">Reference proteome</keyword>
<name>A0AA43ZSD3_9LACT</name>
<evidence type="ECO:0000256" key="7">
    <source>
        <dbReference type="ARBA" id="ARBA00029321"/>
    </source>
</evidence>
<evidence type="ECO:0000313" key="11">
    <source>
        <dbReference type="Proteomes" id="UP001171751"/>
    </source>
</evidence>
<proteinExistence type="inferred from homology"/>
<dbReference type="InterPro" id="IPR046348">
    <property type="entry name" value="SIS_dom_sf"/>
</dbReference>
<dbReference type="FunFam" id="3.40.50.10490:FF:000015">
    <property type="entry name" value="Glucose-6-phosphate isomerase"/>
    <property type="match status" value="1"/>
</dbReference>
<evidence type="ECO:0000256" key="4">
    <source>
        <dbReference type="ARBA" id="ARBA00022490"/>
    </source>
</evidence>
<dbReference type="GO" id="GO:0006096">
    <property type="term" value="P:glycolytic process"/>
    <property type="evidence" value="ECO:0007669"/>
    <property type="project" value="UniProtKB-UniRule"/>
</dbReference>
<dbReference type="InterPro" id="IPR035476">
    <property type="entry name" value="SIS_PGI_1"/>
</dbReference>
<comment type="subcellular location">
    <subcellularLocation>
        <location evidence="8">Cytoplasm</location>
    </subcellularLocation>
</comment>
<feature type="active site" evidence="8">
    <location>
        <position position="422"/>
    </location>
</feature>
<keyword evidence="4 8" id="KW-0963">Cytoplasm</keyword>
<dbReference type="GO" id="GO:0051156">
    <property type="term" value="P:glucose 6-phosphate metabolic process"/>
    <property type="evidence" value="ECO:0007669"/>
    <property type="project" value="TreeGrafter"/>
</dbReference>
<dbReference type="HAMAP" id="MF_00473">
    <property type="entry name" value="G6P_isomerase"/>
    <property type="match status" value="1"/>
</dbReference>
<dbReference type="GO" id="GO:0048029">
    <property type="term" value="F:monosaccharide binding"/>
    <property type="evidence" value="ECO:0007669"/>
    <property type="project" value="TreeGrafter"/>
</dbReference>
<evidence type="ECO:0000256" key="3">
    <source>
        <dbReference type="ARBA" id="ARBA00022432"/>
    </source>
</evidence>
<dbReference type="CDD" id="cd05015">
    <property type="entry name" value="SIS_PGI_1"/>
    <property type="match status" value="1"/>
</dbReference>
<dbReference type="Proteomes" id="UP001171751">
    <property type="component" value="Unassembled WGS sequence"/>
</dbReference>
<dbReference type="InterPro" id="IPR001672">
    <property type="entry name" value="G6P_Isomerase"/>
</dbReference>
<evidence type="ECO:0000256" key="5">
    <source>
        <dbReference type="ARBA" id="ARBA00023152"/>
    </source>
</evidence>
<dbReference type="InterPro" id="IPR018189">
    <property type="entry name" value="Phosphoglucose_isomerase_CS"/>
</dbReference>
<dbReference type="PROSITE" id="PS00765">
    <property type="entry name" value="P_GLUCOSE_ISOMERASE_1"/>
    <property type="match status" value="1"/>
</dbReference>